<dbReference type="RefSeq" id="XP_001385739.1">
    <property type="nucleotide sequence ID" value="XM_001385702.1"/>
</dbReference>
<dbReference type="eggNOG" id="ENOG502RQDZ">
    <property type="taxonomic scope" value="Eukaryota"/>
</dbReference>
<dbReference type="KEGG" id="pic:PICST_62738"/>
<dbReference type="AlphaFoldDB" id="A3LWX4"/>
<evidence type="ECO:0000313" key="1">
    <source>
        <dbReference type="EMBL" id="ABN67710.1"/>
    </source>
</evidence>
<dbReference type="InParanoid" id="A3LWX4"/>
<dbReference type="Proteomes" id="UP000002258">
    <property type="component" value="Chromosome 6"/>
</dbReference>
<dbReference type="EMBL" id="CP000500">
    <property type="protein sequence ID" value="ABN67710.1"/>
    <property type="molecule type" value="Genomic_DNA"/>
</dbReference>
<accession>A3LWX4</accession>
<organism evidence="1 2">
    <name type="scientific">Scheffersomyces stipitis (strain ATCC 58785 / CBS 6054 / NBRC 10063 / NRRL Y-11545)</name>
    <name type="common">Yeast</name>
    <name type="synonym">Pichia stipitis</name>
    <dbReference type="NCBI Taxonomy" id="322104"/>
    <lineage>
        <taxon>Eukaryota</taxon>
        <taxon>Fungi</taxon>
        <taxon>Dikarya</taxon>
        <taxon>Ascomycota</taxon>
        <taxon>Saccharomycotina</taxon>
        <taxon>Pichiomycetes</taxon>
        <taxon>Debaryomycetaceae</taxon>
        <taxon>Scheffersomyces</taxon>
    </lineage>
</organism>
<gene>
    <name evidence="1" type="ORF">PICST_62738</name>
</gene>
<sequence length="84" mass="9395">MKCPLCSTGLKQHLLNPSLSIIACPSESCVYPFNMSISELHDHNLILSVSTADIMHNVHKKMNDNKDIDEKLAEFIARDDPEVS</sequence>
<dbReference type="PROSITE" id="PS51257">
    <property type="entry name" value="PROKAR_LIPOPROTEIN"/>
    <property type="match status" value="1"/>
</dbReference>
<dbReference type="HOGENOM" id="CLU_191646_0_0_1"/>
<evidence type="ECO:0000313" key="2">
    <source>
        <dbReference type="Proteomes" id="UP000002258"/>
    </source>
</evidence>
<name>A3LWX4_PICST</name>
<dbReference type="GeneID" id="4840117"/>
<reference evidence="1 2" key="1">
    <citation type="journal article" date="2007" name="Nat. Biotechnol.">
        <title>Genome sequence of the lignocellulose-bioconverting and xylose-fermenting yeast Pichia stipitis.</title>
        <authorList>
            <person name="Jeffries T.W."/>
            <person name="Grigoriev I.V."/>
            <person name="Grimwood J."/>
            <person name="Laplaza J.M."/>
            <person name="Aerts A."/>
            <person name="Salamov A."/>
            <person name="Schmutz J."/>
            <person name="Lindquist E."/>
            <person name="Dehal P."/>
            <person name="Shapiro H."/>
            <person name="Jin Y.S."/>
            <person name="Passoth V."/>
            <person name="Richardson P.M."/>
        </authorList>
    </citation>
    <scope>NUCLEOTIDE SEQUENCE [LARGE SCALE GENOMIC DNA]</scope>
    <source>
        <strain evidence="2">ATCC 58785 / CBS 6054 / NBRC 10063 / NRRL Y-11545</strain>
    </source>
</reference>
<protein>
    <submittedName>
        <fullName evidence="1">Uncharacterized protein</fullName>
    </submittedName>
</protein>
<dbReference type="OMA" id="SCVYPFN"/>
<proteinExistence type="predicted"/>
<dbReference type="OrthoDB" id="4079529at2759"/>
<keyword evidence="2" id="KW-1185">Reference proteome</keyword>